<keyword evidence="4" id="KW-1185">Reference proteome</keyword>
<dbReference type="Gene3D" id="1.10.10.2670">
    <property type="entry name" value="E3 ubiquitin-protein ligase"/>
    <property type="match status" value="1"/>
</dbReference>
<feature type="region of interest" description="Disordered" evidence="1">
    <location>
        <begin position="122"/>
        <end position="201"/>
    </location>
</feature>
<accession>J4I822</accession>
<feature type="compositionally biased region" description="Basic and acidic residues" evidence="1">
    <location>
        <begin position="555"/>
        <end position="575"/>
    </location>
</feature>
<dbReference type="AlphaFoldDB" id="J4I822"/>
<dbReference type="GO" id="GO:0008023">
    <property type="term" value="C:transcription elongation factor complex"/>
    <property type="evidence" value="ECO:0007669"/>
    <property type="project" value="InterPro"/>
</dbReference>
<feature type="region of interest" description="Disordered" evidence="1">
    <location>
        <begin position="329"/>
        <end position="680"/>
    </location>
</feature>
<dbReference type="InterPro" id="IPR019464">
    <property type="entry name" value="ELL_N"/>
</dbReference>
<dbReference type="EMBL" id="HE796896">
    <property type="protein sequence ID" value="CCL98656.1"/>
    <property type="molecule type" value="Genomic_DNA"/>
</dbReference>
<name>J4I822_9APHY</name>
<feature type="domain" description="RNA polymerase II elongation factor ELL N-terminal" evidence="2">
    <location>
        <begin position="113"/>
        <end position="302"/>
    </location>
</feature>
<dbReference type="GO" id="GO:0006368">
    <property type="term" value="P:transcription elongation by RNA polymerase II"/>
    <property type="evidence" value="ECO:0007669"/>
    <property type="project" value="InterPro"/>
</dbReference>
<dbReference type="InParanoid" id="J4I822"/>
<dbReference type="GeneID" id="24093567"/>
<feature type="region of interest" description="Disordered" evidence="1">
    <location>
        <begin position="1"/>
        <end position="24"/>
    </location>
</feature>
<gene>
    <name evidence="3" type="ORF">FIBRA_00658</name>
</gene>
<evidence type="ECO:0000256" key="1">
    <source>
        <dbReference type="SAM" id="MobiDB-lite"/>
    </source>
</evidence>
<feature type="compositionally biased region" description="Low complexity" evidence="1">
    <location>
        <begin position="722"/>
        <end position="731"/>
    </location>
</feature>
<feature type="compositionally biased region" description="Low complexity" evidence="1">
    <location>
        <begin position="408"/>
        <end position="417"/>
    </location>
</feature>
<feature type="region of interest" description="Disordered" evidence="1">
    <location>
        <begin position="718"/>
        <end position="741"/>
    </location>
</feature>
<dbReference type="STRING" id="599839.J4I822"/>
<dbReference type="RefSeq" id="XP_012177939.1">
    <property type="nucleotide sequence ID" value="XM_012322549.1"/>
</dbReference>
<evidence type="ECO:0000313" key="3">
    <source>
        <dbReference type="EMBL" id="CCL98656.1"/>
    </source>
</evidence>
<organism evidence="3 4">
    <name type="scientific">Fibroporia radiculosa</name>
    <dbReference type="NCBI Taxonomy" id="599839"/>
    <lineage>
        <taxon>Eukaryota</taxon>
        <taxon>Fungi</taxon>
        <taxon>Dikarya</taxon>
        <taxon>Basidiomycota</taxon>
        <taxon>Agaricomycotina</taxon>
        <taxon>Agaricomycetes</taxon>
        <taxon>Polyporales</taxon>
        <taxon>Fibroporiaceae</taxon>
        <taxon>Fibroporia</taxon>
    </lineage>
</organism>
<dbReference type="HOGENOM" id="CLU_012434_0_0_1"/>
<feature type="compositionally biased region" description="Polar residues" evidence="1">
    <location>
        <begin position="170"/>
        <end position="183"/>
    </location>
</feature>
<dbReference type="Pfam" id="PF10390">
    <property type="entry name" value="ELL"/>
    <property type="match status" value="1"/>
</dbReference>
<reference evidence="3 4" key="1">
    <citation type="journal article" date="2012" name="Appl. Environ. Microbiol.">
        <title>Short-read sequencing for genomic analysis of the brown rot fungus Fibroporia radiculosa.</title>
        <authorList>
            <person name="Tang J.D."/>
            <person name="Perkins A.D."/>
            <person name="Sonstegard T.S."/>
            <person name="Schroeder S.G."/>
            <person name="Burgess S.C."/>
            <person name="Diehl S.V."/>
        </authorList>
    </citation>
    <scope>NUCLEOTIDE SEQUENCE [LARGE SCALE GENOMIC DNA]</scope>
    <source>
        <strain evidence="3 4">TFFH 294</strain>
    </source>
</reference>
<dbReference type="Proteomes" id="UP000006352">
    <property type="component" value="Unassembled WGS sequence"/>
</dbReference>
<dbReference type="OrthoDB" id="2587563at2759"/>
<feature type="compositionally biased region" description="Basic residues" evidence="1">
    <location>
        <begin position="670"/>
        <end position="680"/>
    </location>
</feature>
<feature type="compositionally biased region" description="Polar residues" evidence="1">
    <location>
        <begin position="434"/>
        <end position="453"/>
    </location>
</feature>
<protein>
    <recommendedName>
        <fullName evidence="2">RNA polymerase II elongation factor ELL N-terminal domain-containing protein</fullName>
    </recommendedName>
</protein>
<evidence type="ECO:0000259" key="2">
    <source>
        <dbReference type="Pfam" id="PF10390"/>
    </source>
</evidence>
<evidence type="ECO:0000313" key="4">
    <source>
        <dbReference type="Proteomes" id="UP000006352"/>
    </source>
</evidence>
<feature type="compositionally biased region" description="Low complexity" evidence="1">
    <location>
        <begin position="329"/>
        <end position="347"/>
    </location>
</feature>
<sequence>MPLPGDSTLSLNFHSNPGDARPSKTKQAMLVRMSAETLEALESFQNRPKMDVVFGDNPGIYIGETFFSMRHAQESTPHELYLRTSSASKPMAPLKLYANVTGKFQVERELGAKVQEKLRESTMAAEKQRTGRGVLVLDKPPELSKSVPKKKQVQSSMFRRPIAAPDSHRTVSTSSTSQPTKVSSPRDLAIPSSLPTRVASPVPAASRNFEHTMSTRRRLVHCVAIRARTTPEVVKLVGGSDCDPGTRKEILDLLEVVAERAPAPKNSADAPVWQLRPTSWTEVRPYKWPSLSDGERTRLARQARIAFSALKIPETDPVWDHARPRDLEAASASVGQSGSSKSESTAGTFDSAVRPEAKRGIMTKETKQKKSKSDSTKKSGDIIIAKDESMKPAKAAVSKGKEKEKASDSTSTSASASKPPPVRKPPGSGFKVKASSTTPIARDSSPATTQPNKKTGPIDVRNRREPPHPSGSAKPAPPIPPPRTTQVSKSSASTTSSTVRPQKKVKAPSPLVNEVSVDEEPLRTKTVKRKKVKEESGDQELDEFVSASAPKRRKIDNERPKEKERGSEKDRDREGSVVQKKTVKREASPLPAPRTKIKKEASPLPFAQSPRPARSPLPASRLSASDVAPPPSSSSSSSISRSDDAPRHGSSKARRRSPVFTSSEDEGTKRKATYKPRFHARPLPLDNAGLRKYYKTCYSVYISLFSMKANFVMKSSERLQNSSDDSVSLSDSDSEDNMPLADPDVARAFAADLSAVERELKKIREVLAERQETMSPAVPVA</sequence>
<dbReference type="InterPro" id="IPR036390">
    <property type="entry name" value="WH_DNA-bd_sf"/>
</dbReference>
<feature type="compositionally biased region" description="Low complexity" evidence="1">
    <location>
        <begin position="609"/>
        <end position="640"/>
    </location>
</feature>
<feature type="compositionally biased region" description="Basic and acidic residues" evidence="1">
    <location>
        <begin position="353"/>
        <end position="391"/>
    </location>
</feature>
<dbReference type="InterPro" id="IPR042065">
    <property type="entry name" value="E3_ELL-like"/>
</dbReference>
<feature type="compositionally biased region" description="Low complexity" evidence="1">
    <location>
        <begin position="484"/>
        <end position="498"/>
    </location>
</feature>
<dbReference type="SUPFAM" id="SSF46785">
    <property type="entry name" value="Winged helix' DNA-binding domain"/>
    <property type="match status" value="1"/>
</dbReference>
<proteinExistence type="predicted"/>